<dbReference type="Pfam" id="PF07676">
    <property type="entry name" value="PD40"/>
    <property type="match status" value="2"/>
</dbReference>
<dbReference type="RefSeq" id="WP_377585383.1">
    <property type="nucleotide sequence ID" value="NZ_JBHTKA010000015.1"/>
</dbReference>
<protein>
    <recommendedName>
        <fullName evidence="4">WD40-like Beta Propeller Repeat</fullName>
    </recommendedName>
</protein>
<dbReference type="Gene3D" id="2.120.10.30">
    <property type="entry name" value="TolB, C-terminal domain"/>
    <property type="match status" value="1"/>
</dbReference>
<feature type="chain" id="PRO_5046440071" description="WD40-like Beta Propeller Repeat" evidence="1">
    <location>
        <begin position="20"/>
        <end position="413"/>
    </location>
</feature>
<keyword evidence="1" id="KW-0732">Signal</keyword>
<organism evidence="2 3">
    <name type="scientific">Ohtaekwangia kribbensis</name>
    <dbReference type="NCBI Taxonomy" id="688913"/>
    <lineage>
        <taxon>Bacteria</taxon>
        <taxon>Pseudomonadati</taxon>
        <taxon>Bacteroidota</taxon>
        <taxon>Cytophagia</taxon>
        <taxon>Cytophagales</taxon>
        <taxon>Fulvivirgaceae</taxon>
        <taxon>Ohtaekwangia</taxon>
    </lineage>
</organism>
<keyword evidence="3" id="KW-1185">Reference proteome</keyword>
<accession>A0ABW3KCI9</accession>
<dbReference type="Proteomes" id="UP001597112">
    <property type="component" value="Unassembled WGS sequence"/>
</dbReference>
<gene>
    <name evidence="2" type="ORF">ACFQ21_27690</name>
</gene>
<dbReference type="InterPro" id="IPR011659">
    <property type="entry name" value="WD40"/>
</dbReference>
<sequence>MVKYCIFLLGIFSCIPGVAQSLEFGEASKLSSGINAESEDLMPLLSPDGSTLYFTRVLSSLNTGGQYAGSDAWYSRYDAATGSWSKADNKLKINSNNTEAVIGINAKGDVLYLLSTSATKKTQGIFFARKQGATWSKPELIPMQGLDSQQFLGIFVSPDADVIFISMRGEDSIGEEDLYVSVKNNKGEWSTPKNLGPTINTSGFEISPYLSQDKKQLYFSSNGHGGLGDADIFVSDRLFDSWEAWSVPKNVEKINSKNFDGYFSFYGDSVAYFVSNRSGSSADIYSVKRIKPVREVVTDSRKYLSRAEVQTLGGAVTTVYNFTLASSTLSEKQNQQLMQLAQTFAPKSDIKLHLIAHKSKESTSLEIYQKRLFTILDQLKRGGIAGARITFGIDQNAATSISEEGQVDILFYR</sequence>
<feature type="signal peptide" evidence="1">
    <location>
        <begin position="1"/>
        <end position="19"/>
    </location>
</feature>
<dbReference type="InterPro" id="IPR011042">
    <property type="entry name" value="6-blade_b-propeller_TolB-like"/>
</dbReference>
<comment type="caution">
    <text evidence="2">The sequence shown here is derived from an EMBL/GenBank/DDBJ whole genome shotgun (WGS) entry which is preliminary data.</text>
</comment>
<evidence type="ECO:0000313" key="2">
    <source>
        <dbReference type="EMBL" id="MFD1003140.1"/>
    </source>
</evidence>
<evidence type="ECO:0000313" key="3">
    <source>
        <dbReference type="Proteomes" id="UP001597112"/>
    </source>
</evidence>
<reference evidence="3" key="1">
    <citation type="journal article" date="2019" name="Int. J. Syst. Evol. Microbiol.">
        <title>The Global Catalogue of Microorganisms (GCM) 10K type strain sequencing project: providing services to taxonomists for standard genome sequencing and annotation.</title>
        <authorList>
            <consortium name="The Broad Institute Genomics Platform"/>
            <consortium name="The Broad Institute Genome Sequencing Center for Infectious Disease"/>
            <person name="Wu L."/>
            <person name="Ma J."/>
        </authorList>
    </citation>
    <scope>NUCLEOTIDE SEQUENCE [LARGE SCALE GENOMIC DNA]</scope>
    <source>
        <strain evidence="3">CCUG 58938</strain>
    </source>
</reference>
<dbReference type="SUPFAM" id="SSF82171">
    <property type="entry name" value="DPP6 N-terminal domain-like"/>
    <property type="match status" value="1"/>
</dbReference>
<proteinExistence type="predicted"/>
<evidence type="ECO:0008006" key="4">
    <source>
        <dbReference type="Google" id="ProtNLM"/>
    </source>
</evidence>
<name>A0ABW3KCI9_9BACT</name>
<evidence type="ECO:0000256" key="1">
    <source>
        <dbReference type="SAM" id="SignalP"/>
    </source>
</evidence>
<dbReference type="EMBL" id="JBHTKA010000015">
    <property type="protein sequence ID" value="MFD1003140.1"/>
    <property type="molecule type" value="Genomic_DNA"/>
</dbReference>